<protein>
    <submittedName>
        <fullName evidence="2">Transposase</fullName>
    </submittedName>
</protein>
<comment type="similarity">
    <text evidence="1">Belongs to the transposase 8 family.</text>
</comment>
<sequence>MTKKARRRYSDEFKAEAVNMVLGEGYAISEAARRLDIDRNLLDRYHQRLQELVAEQPHQIRPLQARFQEETGKTVSMVPLRQALKKIAIASSAFGIH</sequence>
<dbReference type="GO" id="GO:0006313">
    <property type="term" value="P:DNA transposition"/>
    <property type="evidence" value="ECO:0007669"/>
    <property type="project" value="InterPro"/>
</dbReference>
<gene>
    <name evidence="2" type="ORF">SAMN04487957_10346</name>
</gene>
<evidence type="ECO:0000256" key="1">
    <source>
        <dbReference type="ARBA" id="ARBA00009964"/>
    </source>
</evidence>
<reference evidence="3" key="1">
    <citation type="submission" date="2016-10" db="EMBL/GenBank/DDBJ databases">
        <authorList>
            <person name="Varghese N."/>
            <person name="Submissions S."/>
        </authorList>
    </citation>
    <scope>NUCLEOTIDE SEQUENCE [LARGE SCALE GENOMIC DNA]</scope>
    <source>
        <strain evidence="3">CGMCC 1.6444</strain>
    </source>
</reference>
<accession>A0A1H0G343</accession>
<dbReference type="Pfam" id="PF01527">
    <property type="entry name" value="HTH_Tnp_1"/>
    <property type="match status" value="1"/>
</dbReference>
<proteinExistence type="inferred from homology"/>
<evidence type="ECO:0000313" key="3">
    <source>
        <dbReference type="Proteomes" id="UP000199075"/>
    </source>
</evidence>
<organism evidence="2 3">
    <name type="scientific">Halomonas shengliensis</name>
    <dbReference type="NCBI Taxonomy" id="419597"/>
    <lineage>
        <taxon>Bacteria</taxon>
        <taxon>Pseudomonadati</taxon>
        <taxon>Pseudomonadota</taxon>
        <taxon>Gammaproteobacteria</taxon>
        <taxon>Oceanospirillales</taxon>
        <taxon>Halomonadaceae</taxon>
        <taxon>Halomonas</taxon>
    </lineage>
</organism>
<dbReference type="GO" id="GO:0004803">
    <property type="term" value="F:transposase activity"/>
    <property type="evidence" value="ECO:0007669"/>
    <property type="project" value="InterPro"/>
</dbReference>
<dbReference type="AlphaFoldDB" id="A0A1H0G343"/>
<name>A0A1H0G343_9GAMM</name>
<dbReference type="InterPro" id="IPR009057">
    <property type="entry name" value="Homeodomain-like_sf"/>
</dbReference>
<dbReference type="InterPro" id="IPR002514">
    <property type="entry name" value="Transposase_8"/>
</dbReference>
<keyword evidence="3" id="KW-1185">Reference proteome</keyword>
<evidence type="ECO:0000313" key="2">
    <source>
        <dbReference type="EMBL" id="SDO01270.1"/>
    </source>
</evidence>
<dbReference type="EMBL" id="FNIV01000003">
    <property type="protein sequence ID" value="SDO01270.1"/>
    <property type="molecule type" value="Genomic_DNA"/>
</dbReference>
<dbReference type="SUPFAM" id="SSF46689">
    <property type="entry name" value="Homeodomain-like"/>
    <property type="match status" value="1"/>
</dbReference>
<dbReference type="Proteomes" id="UP000199075">
    <property type="component" value="Unassembled WGS sequence"/>
</dbReference>
<dbReference type="GO" id="GO:0003677">
    <property type="term" value="F:DNA binding"/>
    <property type="evidence" value="ECO:0007669"/>
    <property type="project" value="InterPro"/>
</dbReference>